<organism evidence="2 3">
    <name type="scientific">Vanilla planifolia</name>
    <name type="common">Vanilla</name>
    <dbReference type="NCBI Taxonomy" id="51239"/>
    <lineage>
        <taxon>Eukaryota</taxon>
        <taxon>Viridiplantae</taxon>
        <taxon>Streptophyta</taxon>
        <taxon>Embryophyta</taxon>
        <taxon>Tracheophyta</taxon>
        <taxon>Spermatophyta</taxon>
        <taxon>Magnoliopsida</taxon>
        <taxon>Liliopsida</taxon>
        <taxon>Asparagales</taxon>
        <taxon>Orchidaceae</taxon>
        <taxon>Vanilloideae</taxon>
        <taxon>Vanilleae</taxon>
        <taxon>Vanilla</taxon>
    </lineage>
</organism>
<feature type="region of interest" description="Disordered" evidence="1">
    <location>
        <begin position="30"/>
        <end position="57"/>
    </location>
</feature>
<dbReference type="AlphaFoldDB" id="A0A835P7S6"/>
<dbReference type="EMBL" id="JADCNL010000464">
    <property type="protein sequence ID" value="KAG0447478.1"/>
    <property type="molecule type" value="Genomic_DNA"/>
</dbReference>
<dbReference type="Proteomes" id="UP000636800">
    <property type="component" value="Unassembled WGS sequence"/>
</dbReference>
<protein>
    <submittedName>
        <fullName evidence="2">Uncharacterized protein</fullName>
    </submittedName>
</protein>
<evidence type="ECO:0000256" key="1">
    <source>
        <dbReference type="SAM" id="MobiDB-lite"/>
    </source>
</evidence>
<keyword evidence="3" id="KW-1185">Reference proteome</keyword>
<comment type="caution">
    <text evidence="2">The sequence shown here is derived from an EMBL/GenBank/DDBJ whole genome shotgun (WGS) entry which is preliminary data.</text>
</comment>
<feature type="compositionally biased region" description="Basic and acidic residues" evidence="1">
    <location>
        <begin position="35"/>
        <end position="49"/>
    </location>
</feature>
<sequence>MKQSTKHNQNDLPLGTLAMKLNYLSLGESFSTSERGIREKSKEEQEGRGRTAFLSEKTQTFCPNGAARADSFDVL</sequence>
<proteinExistence type="predicted"/>
<gene>
    <name evidence="2" type="ORF">HPP92_028316</name>
</gene>
<evidence type="ECO:0000313" key="2">
    <source>
        <dbReference type="EMBL" id="KAG0447478.1"/>
    </source>
</evidence>
<name>A0A835P7S6_VANPL</name>
<reference evidence="2 3" key="1">
    <citation type="journal article" date="2020" name="Nat. Food">
        <title>A phased Vanilla planifolia genome enables genetic improvement of flavour and production.</title>
        <authorList>
            <person name="Hasing T."/>
            <person name="Tang H."/>
            <person name="Brym M."/>
            <person name="Khazi F."/>
            <person name="Huang T."/>
            <person name="Chambers A.H."/>
        </authorList>
    </citation>
    <scope>NUCLEOTIDE SEQUENCE [LARGE SCALE GENOMIC DNA]</scope>
    <source>
        <tissue evidence="2">Leaf</tissue>
    </source>
</reference>
<evidence type="ECO:0000313" key="3">
    <source>
        <dbReference type="Proteomes" id="UP000636800"/>
    </source>
</evidence>
<accession>A0A835P7S6</accession>